<dbReference type="Proteomes" id="UP000199286">
    <property type="component" value="Unassembled WGS sequence"/>
</dbReference>
<dbReference type="Pfam" id="PF04909">
    <property type="entry name" value="Amidohydro_2"/>
    <property type="match status" value="1"/>
</dbReference>
<dbReference type="InterPro" id="IPR006680">
    <property type="entry name" value="Amidohydro-rel"/>
</dbReference>
<dbReference type="GO" id="GO:0005737">
    <property type="term" value="C:cytoplasm"/>
    <property type="evidence" value="ECO:0007669"/>
    <property type="project" value="TreeGrafter"/>
</dbReference>
<dbReference type="OrthoDB" id="149172at2"/>
<name>A0A1H3LBY8_9RHOB</name>
<sequence>MNQMLREKEGKTRLRIVDCDIHPAQRTPQALYPYLEKRWVDHLETFGPFIRQALVGQLSYPRMTANGMRVDAKPEDGPAGSSLAMLREQHLDRLDIETGHLVALGRGGMEERNPDLSAAMSRAVNDWQLAEWVEPEPRLRAGLVIPQDNPEAAVAEIERRAGDARFCQVVMSTRPNETLGARKYWPIYRAIEAAGLPLCLHPAGYSSGKPSTGTGWPSFYFQEHYTFVPGTEALVTSLVIEGVFEAFPKLKVAIIEGGFSWAPALGWRMDKHFDTFHAEVPHLTRKPSEYMREHFWWATQPMEEPKNGRHIEDIIDWIGWDRILYSSDYPHWDYDDPNHIFKFPLSPERREAVFGGNARKLYGYA</sequence>
<dbReference type="PANTHER" id="PTHR21240">
    <property type="entry name" value="2-AMINO-3-CARBOXYLMUCONATE-6-SEMIALDEHYDE DECARBOXYLASE"/>
    <property type="match status" value="1"/>
</dbReference>
<dbReference type="AlphaFoldDB" id="A0A1H3LBY8"/>
<dbReference type="InterPro" id="IPR032466">
    <property type="entry name" value="Metal_Hydrolase"/>
</dbReference>
<gene>
    <name evidence="3" type="ORF">SAMN05444340_11242</name>
</gene>
<dbReference type="SUPFAM" id="SSF51556">
    <property type="entry name" value="Metallo-dependent hydrolases"/>
    <property type="match status" value="1"/>
</dbReference>
<dbReference type="GO" id="GO:0019748">
    <property type="term" value="P:secondary metabolic process"/>
    <property type="evidence" value="ECO:0007669"/>
    <property type="project" value="TreeGrafter"/>
</dbReference>
<organism evidence="3 4">
    <name type="scientific">Citreimonas salinaria</name>
    <dbReference type="NCBI Taxonomy" id="321339"/>
    <lineage>
        <taxon>Bacteria</taxon>
        <taxon>Pseudomonadati</taxon>
        <taxon>Pseudomonadota</taxon>
        <taxon>Alphaproteobacteria</taxon>
        <taxon>Rhodobacterales</taxon>
        <taxon>Roseobacteraceae</taxon>
        <taxon>Citreimonas</taxon>
    </lineage>
</organism>
<proteinExistence type="predicted"/>
<keyword evidence="4" id="KW-1185">Reference proteome</keyword>
<dbReference type="EMBL" id="FNPF01000012">
    <property type="protein sequence ID" value="SDY61454.1"/>
    <property type="molecule type" value="Genomic_DNA"/>
</dbReference>
<dbReference type="Gene3D" id="3.20.20.140">
    <property type="entry name" value="Metal-dependent hydrolases"/>
    <property type="match status" value="1"/>
</dbReference>
<dbReference type="STRING" id="321339.SAMN05444340_11242"/>
<dbReference type="GO" id="GO:0016831">
    <property type="term" value="F:carboxy-lyase activity"/>
    <property type="evidence" value="ECO:0007669"/>
    <property type="project" value="InterPro"/>
</dbReference>
<feature type="domain" description="Amidohydrolase-related" evidence="2">
    <location>
        <begin position="17"/>
        <end position="363"/>
    </location>
</feature>
<evidence type="ECO:0000313" key="4">
    <source>
        <dbReference type="Proteomes" id="UP000199286"/>
    </source>
</evidence>
<dbReference type="PANTHER" id="PTHR21240:SF28">
    <property type="entry name" value="ISO-OROTATE DECARBOXYLASE (EUROFUNG)"/>
    <property type="match status" value="1"/>
</dbReference>
<reference evidence="3 4" key="1">
    <citation type="submission" date="2016-10" db="EMBL/GenBank/DDBJ databases">
        <authorList>
            <person name="de Groot N.N."/>
        </authorList>
    </citation>
    <scope>NUCLEOTIDE SEQUENCE [LARGE SCALE GENOMIC DNA]</scope>
    <source>
        <strain evidence="3 4">DSM 26880</strain>
    </source>
</reference>
<evidence type="ECO:0000259" key="2">
    <source>
        <dbReference type="Pfam" id="PF04909"/>
    </source>
</evidence>
<dbReference type="RefSeq" id="WP_089884093.1">
    <property type="nucleotide sequence ID" value="NZ_FNPF01000012.1"/>
</dbReference>
<evidence type="ECO:0000313" key="3">
    <source>
        <dbReference type="EMBL" id="SDY61454.1"/>
    </source>
</evidence>
<accession>A0A1H3LBY8</accession>
<evidence type="ECO:0000256" key="1">
    <source>
        <dbReference type="ARBA" id="ARBA00023239"/>
    </source>
</evidence>
<keyword evidence="1" id="KW-0456">Lyase</keyword>
<dbReference type="InterPro" id="IPR032465">
    <property type="entry name" value="ACMSD"/>
</dbReference>
<protein>
    <recommendedName>
        <fullName evidence="2">Amidohydrolase-related domain-containing protein</fullName>
    </recommendedName>
</protein>
<dbReference type="GO" id="GO:0016787">
    <property type="term" value="F:hydrolase activity"/>
    <property type="evidence" value="ECO:0007669"/>
    <property type="project" value="InterPro"/>
</dbReference>